<proteinExistence type="predicted"/>
<protein>
    <submittedName>
        <fullName evidence="1">Uncharacterized protein</fullName>
    </submittedName>
</protein>
<evidence type="ECO:0000313" key="1">
    <source>
        <dbReference type="EMBL" id="QJH93036.1"/>
    </source>
</evidence>
<name>A0A6M3X5L9_9ZZZZ</name>
<organism evidence="1">
    <name type="scientific">viral metagenome</name>
    <dbReference type="NCBI Taxonomy" id="1070528"/>
    <lineage>
        <taxon>unclassified sequences</taxon>
        <taxon>metagenomes</taxon>
        <taxon>organismal metagenomes</taxon>
    </lineage>
</organism>
<dbReference type="EMBL" id="MT143941">
    <property type="protein sequence ID" value="QJH93036.1"/>
    <property type="molecule type" value="Genomic_DNA"/>
</dbReference>
<sequence>MEKKLLTEKEIKNYMWKIVGSRKCDILDHYVVPADDADEFHCETEVIRVRPKNPSFNINSKYLKYIDNLSTACVDIPVSQNLRFMIQLNKK</sequence>
<gene>
    <name evidence="1" type="ORF">MM171B02540_0002</name>
</gene>
<accession>A0A6M3X5L9</accession>
<dbReference type="AlphaFoldDB" id="A0A6M3X5L9"/>
<reference evidence="1" key="1">
    <citation type="submission" date="2020-03" db="EMBL/GenBank/DDBJ databases">
        <title>The deep terrestrial virosphere.</title>
        <authorList>
            <person name="Holmfeldt K."/>
            <person name="Nilsson E."/>
            <person name="Simone D."/>
            <person name="Lopez-Fernandez M."/>
            <person name="Wu X."/>
            <person name="de Brujin I."/>
            <person name="Lundin D."/>
            <person name="Andersson A."/>
            <person name="Bertilsson S."/>
            <person name="Dopson M."/>
        </authorList>
    </citation>
    <scope>NUCLEOTIDE SEQUENCE</scope>
    <source>
        <strain evidence="1">MM171B02540</strain>
    </source>
</reference>